<dbReference type="CDD" id="cd00118">
    <property type="entry name" value="LysM"/>
    <property type="match status" value="1"/>
</dbReference>
<feature type="region of interest" description="Disordered" evidence="1">
    <location>
        <begin position="98"/>
        <end position="175"/>
    </location>
</feature>
<evidence type="ECO:0000256" key="2">
    <source>
        <dbReference type="SAM" id="Phobius"/>
    </source>
</evidence>
<dbReference type="Gene3D" id="3.10.350.10">
    <property type="entry name" value="LysM domain"/>
    <property type="match status" value="1"/>
</dbReference>
<reference evidence="4 5" key="1">
    <citation type="submission" date="2018-10" db="EMBL/GenBank/DDBJ databases">
        <title>Phylogenomics of Brevibacillus.</title>
        <authorList>
            <person name="Dunlap C."/>
        </authorList>
    </citation>
    <scope>NUCLEOTIDE SEQUENCE [LARGE SCALE GENOMIC DNA]</scope>
    <source>
        <strain evidence="4 5">JCM 15085</strain>
    </source>
</reference>
<feature type="compositionally biased region" description="Polar residues" evidence="1">
    <location>
        <begin position="123"/>
        <end position="147"/>
    </location>
</feature>
<feature type="domain" description="LysM" evidence="3">
    <location>
        <begin position="180"/>
        <end position="227"/>
    </location>
</feature>
<feature type="transmembrane region" description="Helical" evidence="2">
    <location>
        <begin position="58"/>
        <end position="79"/>
    </location>
</feature>
<dbReference type="Proteomes" id="UP000281915">
    <property type="component" value="Unassembled WGS sequence"/>
</dbReference>
<dbReference type="SMART" id="SM00257">
    <property type="entry name" value="LysM"/>
    <property type="match status" value="1"/>
</dbReference>
<gene>
    <name evidence="4" type="ORF">EDM58_04330</name>
</gene>
<dbReference type="PROSITE" id="PS51782">
    <property type="entry name" value="LYSM"/>
    <property type="match status" value="1"/>
</dbReference>
<organism evidence="4 5">
    <name type="scientific">Brevibacillus panacihumi</name>
    <dbReference type="NCBI Taxonomy" id="497735"/>
    <lineage>
        <taxon>Bacteria</taxon>
        <taxon>Bacillati</taxon>
        <taxon>Bacillota</taxon>
        <taxon>Bacilli</taxon>
        <taxon>Bacillales</taxon>
        <taxon>Paenibacillaceae</taxon>
        <taxon>Brevibacillus</taxon>
    </lineage>
</organism>
<dbReference type="SUPFAM" id="SSF54106">
    <property type="entry name" value="LysM domain"/>
    <property type="match status" value="1"/>
</dbReference>
<proteinExistence type="predicted"/>
<keyword evidence="2" id="KW-0472">Membrane</keyword>
<dbReference type="AlphaFoldDB" id="A0A3M8DBB4"/>
<dbReference type="Pfam" id="PF01476">
    <property type="entry name" value="LysM"/>
    <property type="match status" value="1"/>
</dbReference>
<dbReference type="InterPro" id="IPR036779">
    <property type="entry name" value="LysM_dom_sf"/>
</dbReference>
<feature type="region of interest" description="Disordered" evidence="1">
    <location>
        <begin position="28"/>
        <end position="51"/>
    </location>
</feature>
<feature type="compositionally biased region" description="Low complexity" evidence="1">
    <location>
        <begin position="149"/>
        <end position="167"/>
    </location>
</feature>
<evidence type="ECO:0000256" key="1">
    <source>
        <dbReference type="SAM" id="MobiDB-lite"/>
    </source>
</evidence>
<name>A0A3M8DBB4_9BACL</name>
<dbReference type="EMBL" id="RHHT01000005">
    <property type="protein sequence ID" value="RNB84909.1"/>
    <property type="molecule type" value="Genomic_DNA"/>
</dbReference>
<keyword evidence="2" id="KW-0812">Transmembrane</keyword>
<dbReference type="InterPro" id="IPR018392">
    <property type="entry name" value="LysM"/>
</dbReference>
<evidence type="ECO:0000313" key="5">
    <source>
        <dbReference type="Proteomes" id="UP000281915"/>
    </source>
</evidence>
<sequence>MASHNRSYTGGSDTCLLLTIHFKTQKGGGRVSEIQRGLPPRSSRGTQRKPGRVSLKRVIQGGLIFFGALFFGLIGLELYHAQGGAQSAVPNQLVDSTATPAEDPAAKEEQQPPVQTAEEVPQTPVTDSEQGQSSTTPAMVTPATSMETEPAVQAPSAEQASAPQDQARVPEPAAVQPKTVKHVVVKGDTLFKLSRQYYGNNSGVSRIASYNGLSADAQLRIGTVVTIPLSR</sequence>
<evidence type="ECO:0000313" key="4">
    <source>
        <dbReference type="EMBL" id="RNB84909.1"/>
    </source>
</evidence>
<evidence type="ECO:0000259" key="3">
    <source>
        <dbReference type="PROSITE" id="PS51782"/>
    </source>
</evidence>
<accession>A0A3M8DBB4</accession>
<keyword evidence="2" id="KW-1133">Transmembrane helix</keyword>
<comment type="caution">
    <text evidence="4">The sequence shown here is derived from an EMBL/GenBank/DDBJ whole genome shotgun (WGS) entry which is preliminary data.</text>
</comment>
<protein>
    <submittedName>
        <fullName evidence="4">LysM peptidoglycan-binding domain-containing protein</fullName>
    </submittedName>
</protein>